<evidence type="ECO:0000313" key="2">
    <source>
        <dbReference type="Proteomes" id="UP000617340"/>
    </source>
</evidence>
<comment type="caution">
    <text evidence="1">The sequence shown here is derived from an EMBL/GenBank/DDBJ whole genome shotgun (WGS) entry which is preliminary data.</text>
</comment>
<organism evidence="1 2">
    <name type="scientific">Vespula germanica</name>
    <name type="common">German yellow jacket</name>
    <name type="synonym">Paravespula germanica</name>
    <dbReference type="NCBI Taxonomy" id="30212"/>
    <lineage>
        <taxon>Eukaryota</taxon>
        <taxon>Metazoa</taxon>
        <taxon>Ecdysozoa</taxon>
        <taxon>Arthropoda</taxon>
        <taxon>Hexapoda</taxon>
        <taxon>Insecta</taxon>
        <taxon>Pterygota</taxon>
        <taxon>Neoptera</taxon>
        <taxon>Endopterygota</taxon>
        <taxon>Hymenoptera</taxon>
        <taxon>Apocrita</taxon>
        <taxon>Aculeata</taxon>
        <taxon>Vespoidea</taxon>
        <taxon>Vespidae</taxon>
        <taxon>Vespinae</taxon>
        <taxon>Vespula</taxon>
    </lineage>
</organism>
<sequence length="139" mass="15722">MVAPDRLGRICREVIRKRASRVLSMYKRTATIGRERRGGGSDVISNSDLVGRKLCPVRRESLSISSPASSTLGTVLASAERTHVDDTYVLGGFKWDTLFLVVRDLIELFETKLKAAKEKNRDRKQLRCSQWVEDRKDVA</sequence>
<keyword evidence="2" id="KW-1185">Reference proteome</keyword>
<gene>
    <name evidence="1" type="ORF">HZH68_013329</name>
</gene>
<proteinExistence type="predicted"/>
<reference evidence="1" key="1">
    <citation type="journal article" date="2020" name="G3 (Bethesda)">
        <title>High-Quality Assemblies for Three Invasive Social Wasps from the &lt;i&gt;Vespula&lt;/i&gt; Genus.</title>
        <authorList>
            <person name="Harrop T.W.R."/>
            <person name="Guhlin J."/>
            <person name="McLaughlin G.M."/>
            <person name="Permina E."/>
            <person name="Stockwell P."/>
            <person name="Gilligan J."/>
            <person name="Le Lec M.F."/>
            <person name="Gruber M.A.M."/>
            <person name="Quinn O."/>
            <person name="Lovegrove M."/>
            <person name="Duncan E.J."/>
            <person name="Remnant E.J."/>
            <person name="Van Eeckhoven J."/>
            <person name="Graham B."/>
            <person name="Knapp R.A."/>
            <person name="Langford K.W."/>
            <person name="Kronenberg Z."/>
            <person name="Press M.O."/>
            <person name="Eacker S.M."/>
            <person name="Wilson-Rankin E.E."/>
            <person name="Purcell J."/>
            <person name="Lester P.J."/>
            <person name="Dearden P.K."/>
        </authorList>
    </citation>
    <scope>NUCLEOTIDE SEQUENCE</scope>
    <source>
        <strain evidence="1">Linc-1</strain>
    </source>
</reference>
<dbReference type="EMBL" id="JACSDZ010000015">
    <property type="protein sequence ID" value="KAF7386197.1"/>
    <property type="molecule type" value="Genomic_DNA"/>
</dbReference>
<protein>
    <submittedName>
        <fullName evidence="1">Uncharacterized protein</fullName>
    </submittedName>
</protein>
<accession>A0A834JE52</accession>
<dbReference type="AlphaFoldDB" id="A0A834JE52"/>
<name>A0A834JE52_VESGE</name>
<dbReference type="Proteomes" id="UP000617340">
    <property type="component" value="Unassembled WGS sequence"/>
</dbReference>
<evidence type="ECO:0000313" key="1">
    <source>
        <dbReference type="EMBL" id="KAF7386197.1"/>
    </source>
</evidence>